<dbReference type="EMBL" id="OIVN01000089">
    <property type="protein sequence ID" value="SPC74043.1"/>
    <property type="molecule type" value="Genomic_DNA"/>
</dbReference>
<reference evidence="1" key="1">
    <citation type="submission" date="2018-02" db="EMBL/GenBank/DDBJ databases">
        <authorList>
            <person name="Cohen D.B."/>
            <person name="Kent A.D."/>
        </authorList>
    </citation>
    <scope>NUCLEOTIDE SEQUENCE</scope>
</reference>
<sequence length="163" mass="18992">MLFWNERKQGGLGIRQLVPFNQALLGKWLWRFASERTAHWHKLPVNMAMVGAIGTLRRAEVGMEFACGSTFKWIGLVLPGLGDGDFTAFLDILYSQKVNMVEEDHLRWDHTKSGRFEVRSYYRLTYSGGSPDFPWKSVWQVKVPRKVAFFTWLACPWEEPHNR</sequence>
<organism evidence="1">
    <name type="scientific">Fagus sylvatica</name>
    <name type="common">Beechnut</name>
    <dbReference type="NCBI Taxonomy" id="28930"/>
    <lineage>
        <taxon>Eukaryota</taxon>
        <taxon>Viridiplantae</taxon>
        <taxon>Streptophyta</taxon>
        <taxon>Embryophyta</taxon>
        <taxon>Tracheophyta</taxon>
        <taxon>Spermatophyta</taxon>
        <taxon>Magnoliopsida</taxon>
        <taxon>eudicotyledons</taxon>
        <taxon>Gunneridae</taxon>
        <taxon>Pentapetalae</taxon>
        <taxon>rosids</taxon>
        <taxon>fabids</taxon>
        <taxon>Fagales</taxon>
        <taxon>Fagaceae</taxon>
        <taxon>Fagus</taxon>
    </lineage>
</organism>
<accession>A0A2N9EH06</accession>
<proteinExistence type="predicted"/>
<name>A0A2N9EH06_FAGSY</name>
<gene>
    <name evidence="1" type="ORF">FSB_LOCUS1925</name>
</gene>
<evidence type="ECO:0000313" key="1">
    <source>
        <dbReference type="EMBL" id="SPC74043.1"/>
    </source>
</evidence>
<dbReference type="AlphaFoldDB" id="A0A2N9EH06"/>
<evidence type="ECO:0008006" key="2">
    <source>
        <dbReference type="Google" id="ProtNLM"/>
    </source>
</evidence>
<protein>
    <recommendedName>
        <fullName evidence="2">Reverse transcriptase zinc-binding domain-containing protein</fullName>
    </recommendedName>
</protein>